<dbReference type="InterPro" id="IPR032675">
    <property type="entry name" value="LRR_dom_sf"/>
</dbReference>
<proteinExistence type="predicted"/>
<gene>
    <name evidence="1" type="ORF">POCULU_LOCUS3352</name>
</gene>
<dbReference type="AlphaFoldDB" id="A0A9N9F8T4"/>
<accession>A0A9N9F8T4</accession>
<reference evidence="1" key="1">
    <citation type="submission" date="2021-06" db="EMBL/GenBank/DDBJ databases">
        <authorList>
            <person name="Kallberg Y."/>
            <person name="Tangrot J."/>
            <person name="Rosling A."/>
        </authorList>
    </citation>
    <scope>NUCLEOTIDE SEQUENCE</scope>
    <source>
        <strain evidence="1">IA702</strain>
    </source>
</reference>
<evidence type="ECO:0000313" key="2">
    <source>
        <dbReference type="Proteomes" id="UP000789572"/>
    </source>
</evidence>
<dbReference type="OrthoDB" id="2351154at2759"/>
<dbReference type="SUPFAM" id="SSF52047">
    <property type="entry name" value="RNI-like"/>
    <property type="match status" value="1"/>
</dbReference>
<comment type="caution">
    <text evidence="1">The sequence shown here is derived from an EMBL/GenBank/DDBJ whole genome shotgun (WGS) entry which is preliminary data.</text>
</comment>
<protein>
    <submittedName>
        <fullName evidence="1">727_t:CDS:1</fullName>
    </submittedName>
</protein>
<name>A0A9N9F8T4_9GLOM</name>
<keyword evidence="2" id="KW-1185">Reference proteome</keyword>
<dbReference type="EMBL" id="CAJVPJ010000364">
    <property type="protein sequence ID" value="CAG8516574.1"/>
    <property type="molecule type" value="Genomic_DNA"/>
</dbReference>
<organism evidence="1 2">
    <name type="scientific">Paraglomus occultum</name>
    <dbReference type="NCBI Taxonomy" id="144539"/>
    <lineage>
        <taxon>Eukaryota</taxon>
        <taxon>Fungi</taxon>
        <taxon>Fungi incertae sedis</taxon>
        <taxon>Mucoromycota</taxon>
        <taxon>Glomeromycotina</taxon>
        <taxon>Glomeromycetes</taxon>
        <taxon>Paraglomerales</taxon>
        <taxon>Paraglomeraceae</taxon>
        <taxon>Paraglomus</taxon>
    </lineage>
</organism>
<sequence>MSSLLSSFDLVAETVSHLLDDRRTLHSCLLVNRLWCEATVPILWSKPFELIGPSVTRKWKKHVPMLIEVCFMFLGDHMKKQLNLQRMRHANSTFQYIGYISQVNLYDIQRAIGYWYECRRTNGSEQSKQKSLFSRRTNKVSKPSDRNEFIVDLIDRTFLDLIELMSPNLHTLTIESELSHSGGLLRRCMTRDKILRHISTVSAHANKVCRLIIEGRKQRLSPPTGGIDVCPLLDKTESRLQKLKIQGYPTRLDAILSKLPKLACISKISFCSINFNERLSLSVLADCRNLQKLCFKRCYVPDQVKSTLSNAKITSLRTLKVIGTSIDIGILDTIVKNTNGSIERIVSDGVESEFSQRFWPSVGLISQYCPNIRYIQMKICNIDAGDLKNFRISCKKLCVMTLYVGSWQRSMLFYEFSDCNITRIKDEGTAIIYNVKLPFRSYVC</sequence>
<dbReference type="Gene3D" id="3.80.10.10">
    <property type="entry name" value="Ribonuclease Inhibitor"/>
    <property type="match status" value="1"/>
</dbReference>
<dbReference type="Proteomes" id="UP000789572">
    <property type="component" value="Unassembled WGS sequence"/>
</dbReference>
<evidence type="ECO:0000313" key="1">
    <source>
        <dbReference type="EMBL" id="CAG8516574.1"/>
    </source>
</evidence>